<dbReference type="SUPFAM" id="SSF51430">
    <property type="entry name" value="NAD(P)-linked oxidoreductase"/>
    <property type="match status" value="1"/>
</dbReference>
<dbReference type="PRINTS" id="PR00069">
    <property type="entry name" value="ALDKETRDTASE"/>
</dbReference>
<accession>A0A1Q5PSX4</accession>
<evidence type="ECO:0000313" key="9">
    <source>
        <dbReference type="EMBL" id="OKL50691.1"/>
    </source>
</evidence>
<evidence type="ECO:0000256" key="5">
    <source>
        <dbReference type="PIRSR" id="PIRSR000097-2"/>
    </source>
</evidence>
<evidence type="ECO:0000259" key="8">
    <source>
        <dbReference type="Pfam" id="PF00248"/>
    </source>
</evidence>
<dbReference type="PANTHER" id="PTHR43827:SF3">
    <property type="entry name" value="NADP-DEPENDENT OXIDOREDUCTASE DOMAIN-CONTAINING PROTEIN"/>
    <property type="match status" value="1"/>
</dbReference>
<name>A0A1Q5PSX4_9ACTO</name>
<dbReference type="PROSITE" id="PS00798">
    <property type="entry name" value="ALDOKETO_REDUCTASE_1"/>
    <property type="match status" value="1"/>
</dbReference>
<dbReference type="GO" id="GO:0016616">
    <property type="term" value="F:oxidoreductase activity, acting on the CH-OH group of donors, NAD or NADP as acceptor"/>
    <property type="evidence" value="ECO:0007669"/>
    <property type="project" value="UniProtKB-ARBA"/>
</dbReference>
<evidence type="ECO:0000256" key="6">
    <source>
        <dbReference type="PIRSR" id="PIRSR000097-3"/>
    </source>
</evidence>
<evidence type="ECO:0000256" key="4">
    <source>
        <dbReference type="PIRSR" id="PIRSR000097-1"/>
    </source>
</evidence>
<dbReference type="AlphaFoldDB" id="A0A1Q5PSX4"/>
<evidence type="ECO:0000256" key="3">
    <source>
        <dbReference type="ARBA" id="ARBA00023002"/>
    </source>
</evidence>
<protein>
    <submittedName>
        <fullName evidence="9">Oxidoreductase</fullName>
    </submittedName>
</protein>
<feature type="binding site" evidence="5">
    <location>
        <position position="116"/>
    </location>
    <ligand>
        <name>substrate</name>
    </ligand>
</feature>
<dbReference type="OrthoDB" id="9804790at2"/>
<feature type="domain" description="NADP-dependent oxidoreductase" evidence="8">
    <location>
        <begin position="23"/>
        <end position="270"/>
    </location>
</feature>
<keyword evidence="2" id="KW-0521">NADP</keyword>
<dbReference type="STRING" id="156892.BM477_01280"/>
<dbReference type="InterPro" id="IPR023210">
    <property type="entry name" value="NADP_OxRdtase_dom"/>
</dbReference>
<dbReference type="PIRSF" id="PIRSF000097">
    <property type="entry name" value="AKR"/>
    <property type="match status" value="1"/>
</dbReference>
<dbReference type="Proteomes" id="UP000186465">
    <property type="component" value="Unassembled WGS sequence"/>
</dbReference>
<dbReference type="PANTHER" id="PTHR43827">
    <property type="entry name" value="2,5-DIKETO-D-GLUCONIC ACID REDUCTASE"/>
    <property type="match status" value="1"/>
</dbReference>
<feature type="active site" description="Proton donor" evidence="4">
    <location>
        <position position="55"/>
    </location>
</feature>
<dbReference type="Pfam" id="PF00248">
    <property type="entry name" value="Aldo_ket_red"/>
    <property type="match status" value="1"/>
</dbReference>
<keyword evidence="3" id="KW-0560">Oxidoreductase</keyword>
<evidence type="ECO:0000256" key="1">
    <source>
        <dbReference type="ARBA" id="ARBA00007905"/>
    </source>
</evidence>
<dbReference type="FunFam" id="3.20.20.100:FF:000002">
    <property type="entry name" value="2,5-diketo-D-gluconic acid reductase A"/>
    <property type="match status" value="1"/>
</dbReference>
<evidence type="ECO:0000256" key="2">
    <source>
        <dbReference type="ARBA" id="ARBA00022857"/>
    </source>
</evidence>
<dbReference type="Gene3D" id="3.20.20.100">
    <property type="entry name" value="NADP-dependent oxidoreductase domain"/>
    <property type="match status" value="1"/>
</dbReference>
<comment type="caution">
    <text evidence="9">The sequence shown here is derived from an EMBL/GenBank/DDBJ whole genome shotgun (WGS) entry which is preliminary data.</text>
</comment>
<evidence type="ECO:0000313" key="10">
    <source>
        <dbReference type="Proteomes" id="UP000186465"/>
    </source>
</evidence>
<feature type="site" description="Lowers pKa of active site Tyr" evidence="6">
    <location>
        <position position="83"/>
    </location>
</feature>
<organism evidence="9 10">
    <name type="scientific">Boudabousia marimammalium</name>
    <dbReference type="NCBI Taxonomy" id="156892"/>
    <lineage>
        <taxon>Bacteria</taxon>
        <taxon>Bacillati</taxon>
        <taxon>Actinomycetota</taxon>
        <taxon>Actinomycetes</taxon>
        <taxon>Actinomycetales</taxon>
        <taxon>Actinomycetaceae</taxon>
        <taxon>Boudabousia</taxon>
    </lineage>
</organism>
<evidence type="ECO:0000256" key="7">
    <source>
        <dbReference type="SAM" id="MobiDB-lite"/>
    </source>
</evidence>
<dbReference type="InterPro" id="IPR020471">
    <property type="entry name" value="AKR"/>
</dbReference>
<reference evidence="10" key="1">
    <citation type="submission" date="2016-11" db="EMBL/GenBank/DDBJ databases">
        <title>Actinomyces gypaetusis sp. nov. isolated from Gypaetus barbatus in Qinghai Tibet Plateau China.</title>
        <authorList>
            <person name="Meng X."/>
        </authorList>
    </citation>
    <scope>NUCLEOTIDE SEQUENCE [LARGE SCALE GENOMIC DNA]</scope>
    <source>
        <strain evidence="10">DSM 15383</strain>
    </source>
</reference>
<feature type="region of interest" description="Disordered" evidence="7">
    <location>
        <begin position="269"/>
        <end position="288"/>
    </location>
</feature>
<keyword evidence="10" id="KW-1185">Reference proteome</keyword>
<gene>
    <name evidence="9" type="ORF">BM477_01280</name>
</gene>
<dbReference type="InterPro" id="IPR036812">
    <property type="entry name" value="NAD(P)_OxRdtase_dom_sf"/>
</dbReference>
<dbReference type="CDD" id="cd19071">
    <property type="entry name" value="AKR_AKR1-5-like"/>
    <property type="match status" value="1"/>
</dbReference>
<sequence>MTAADNAIPRLALSTGALIPQLGFGTYKVTEDLIPQVIPAAISLGYRHFDTAQMYQNEAALGHALTQTQEQGVAREDLFITTKLNNQNHAPADVHRSFKQSLADLQLDYVDLFLVHWPLPKLYDGKYDETWKAMIEIYQSGQAKAIGVSNFERNHLDKIIDATGFVPHANQIQIHPYLASNELREYCKSLGIVVEAWSPISRGKVLSDPAVTAAANRLGRTAAQIVLRWAIERGDVIFPKSVNPERMKENMGLFDFTLDSETRKALDSLDQGEAGRHGPHPDEADFLR</sequence>
<dbReference type="InterPro" id="IPR018170">
    <property type="entry name" value="Aldo/ket_reductase_CS"/>
</dbReference>
<dbReference type="EMBL" id="MPDM01000001">
    <property type="protein sequence ID" value="OKL50691.1"/>
    <property type="molecule type" value="Genomic_DNA"/>
</dbReference>
<dbReference type="PROSITE" id="PS00062">
    <property type="entry name" value="ALDOKETO_REDUCTASE_2"/>
    <property type="match status" value="1"/>
</dbReference>
<proteinExistence type="inferred from homology"/>
<comment type="similarity">
    <text evidence="1">Belongs to the aldo/keto reductase family.</text>
</comment>